<dbReference type="PATRIC" id="fig|665004.4.peg.2998"/>
<comment type="caution">
    <text evidence="1">The sequence shown here is derived from an EMBL/GenBank/DDBJ whole genome shotgun (WGS) entry which is preliminary data.</text>
</comment>
<name>A0A147KMU0_THECS</name>
<reference evidence="2" key="1">
    <citation type="journal article" date="2017" name="Acta Aliment.">
        <title>Plant polysaccharide degrading enzyme system of Thermpbifida cellulosilytica TB100 revealed by de novo genome project data.</title>
        <authorList>
            <person name="Toth A."/>
            <person name="Baka E."/>
            <person name="Luzics S."/>
            <person name="Bata-Vidacs I."/>
            <person name="Nagy I."/>
            <person name="Balint B."/>
            <person name="Herceg R."/>
            <person name="Olasz F."/>
            <person name="Wilk T."/>
            <person name="Nagy T."/>
            <person name="Kriszt B."/>
            <person name="Nagy I."/>
            <person name="Kukolya J."/>
        </authorList>
    </citation>
    <scope>NUCLEOTIDE SEQUENCE [LARGE SCALE GENOMIC DNA]</scope>
    <source>
        <strain evidence="2">TB100</strain>
    </source>
</reference>
<dbReference type="RefSeq" id="WP_068757606.1">
    <property type="nucleotide sequence ID" value="NZ_KQ950183.1"/>
</dbReference>
<evidence type="ECO:0000313" key="1">
    <source>
        <dbReference type="EMBL" id="KUP98567.1"/>
    </source>
</evidence>
<organism evidence="1 2">
    <name type="scientific">Thermobifida cellulosilytica TB100</name>
    <dbReference type="NCBI Taxonomy" id="665004"/>
    <lineage>
        <taxon>Bacteria</taxon>
        <taxon>Bacillati</taxon>
        <taxon>Actinomycetota</taxon>
        <taxon>Actinomycetes</taxon>
        <taxon>Streptosporangiales</taxon>
        <taxon>Nocardiopsidaceae</taxon>
        <taxon>Thermobifida</taxon>
    </lineage>
</organism>
<dbReference type="AlphaFoldDB" id="A0A147KMU0"/>
<gene>
    <name evidence="1" type="ORF">AC529_00900</name>
</gene>
<keyword evidence="1" id="KW-0808">Transferase</keyword>
<dbReference type="Gene3D" id="1.50.10.20">
    <property type="match status" value="1"/>
</dbReference>
<dbReference type="SUPFAM" id="SSF48239">
    <property type="entry name" value="Terpenoid cyclases/Protein prenyltransferases"/>
    <property type="match status" value="1"/>
</dbReference>
<accession>A0A147KMU0</accession>
<evidence type="ECO:0000313" key="2">
    <source>
        <dbReference type="Proteomes" id="UP000074382"/>
    </source>
</evidence>
<dbReference type="GO" id="GO:0016740">
    <property type="term" value="F:transferase activity"/>
    <property type="evidence" value="ECO:0007669"/>
    <property type="project" value="UniProtKB-KW"/>
</dbReference>
<dbReference type="STRING" id="665004.AC529_00900"/>
<proteinExistence type="predicted"/>
<protein>
    <submittedName>
        <fullName evidence="1">Prenyltransferase</fullName>
    </submittedName>
</protein>
<dbReference type="OrthoDB" id="3286086at2"/>
<dbReference type="Proteomes" id="UP000074382">
    <property type="component" value="Unassembled WGS sequence"/>
</dbReference>
<keyword evidence="2" id="KW-1185">Reference proteome</keyword>
<sequence>MDTSWDTLHAAEHFVARNARLLDRYRYAHHFQSEPPHAARAVLDAHRNVDGGYGNALDPELRGHGSQPLATALALRLLDELGALPADTARAACRYLTSVTRPDGGVPPVLPAVRHTEAAPWWREHRDFASALNPTATIAGLLHKHRVTDPWRDRASAFCWSRISALNWTDPEEADAVCTFLQYAPDQERARAELARLAPMIRAVVPLDPAAQGRAHTPLDLARRPDDLARTLFTDAEIDAHLDALQAAQQPDGGWPLRRPWAAGPDAERRGALTVSRLLTLRAYGRLPQPAPRMLSRSAPTAGA</sequence>
<dbReference type="InterPro" id="IPR008930">
    <property type="entry name" value="Terpenoid_cyclase/PrenylTrfase"/>
</dbReference>
<dbReference type="EMBL" id="LGEM01000006">
    <property type="protein sequence ID" value="KUP98567.1"/>
    <property type="molecule type" value="Genomic_DNA"/>
</dbReference>